<keyword evidence="3" id="KW-0328">Glycosyltransferase</keyword>
<feature type="transmembrane region" description="Helical" evidence="8">
    <location>
        <begin position="296"/>
        <end position="314"/>
    </location>
</feature>
<evidence type="ECO:0000256" key="4">
    <source>
        <dbReference type="ARBA" id="ARBA00022679"/>
    </source>
</evidence>
<dbReference type="EMBL" id="JBBYHV010000001">
    <property type="protein sequence ID" value="MEL1249852.1"/>
    <property type="molecule type" value="Genomic_DNA"/>
</dbReference>
<feature type="transmembrane region" description="Helical" evidence="8">
    <location>
        <begin position="122"/>
        <end position="142"/>
    </location>
</feature>
<evidence type="ECO:0000256" key="1">
    <source>
        <dbReference type="ARBA" id="ARBA00004651"/>
    </source>
</evidence>
<evidence type="ECO:0000256" key="6">
    <source>
        <dbReference type="ARBA" id="ARBA00022989"/>
    </source>
</evidence>
<dbReference type="Proteomes" id="UP001497045">
    <property type="component" value="Unassembled WGS sequence"/>
</dbReference>
<dbReference type="PANTHER" id="PTHR33908:SF11">
    <property type="entry name" value="MEMBRANE PROTEIN"/>
    <property type="match status" value="1"/>
</dbReference>
<feature type="transmembrane region" description="Helical" evidence="8">
    <location>
        <begin position="94"/>
        <end position="115"/>
    </location>
</feature>
<keyword evidence="10" id="KW-1185">Reference proteome</keyword>
<evidence type="ECO:0000256" key="7">
    <source>
        <dbReference type="ARBA" id="ARBA00023136"/>
    </source>
</evidence>
<keyword evidence="7 8" id="KW-0472">Membrane</keyword>
<feature type="transmembrane region" description="Helical" evidence="8">
    <location>
        <begin position="208"/>
        <end position="233"/>
    </location>
</feature>
<feature type="transmembrane region" description="Helical" evidence="8">
    <location>
        <begin position="270"/>
        <end position="289"/>
    </location>
</feature>
<evidence type="ECO:0000256" key="3">
    <source>
        <dbReference type="ARBA" id="ARBA00022676"/>
    </source>
</evidence>
<evidence type="ECO:0000313" key="10">
    <source>
        <dbReference type="Proteomes" id="UP001497045"/>
    </source>
</evidence>
<keyword evidence="5 8" id="KW-0812">Transmembrane</keyword>
<dbReference type="InterPro" id="IPR050297">
    <property type="entry name" value="LipidA_mod_glycosyltrf_83"/>
</dbReference>
<sequence length="554" mass="59736">MTAQAITAPHMDSKPAARLPLAGSAVWPAAAIGLLLAFQLSMVFTRAINWDEFWFYYHVADFARDNLAQPLQSLHVRLFAWLPGMSGSGVDKIVTARLAMLGCEMVTLGAIYAIARKFVERPVALCAALLYLSAGFVLQHGFSFRTDPMATAALMSALALLARARLAVLPLAAFALLVAAAGLITMKAVLFAPAFLGLAWMRWSEDRFAVATALRMVAAGIAAIGAFAALYWWHSSALTEATEGTAMAAGASRWMFFLGVPPYWQMGVKAALTAPVLTLLALAAPFAIWRSELSRGAKWGLTGLWLPLLLPLFYTNTAAYFYAFMLAPVTVSVVIALQAALKRYSLRLIVAVLAVMATGIFAIEDREAIDRQRAVVETAEALLPAGTAYFDHNGMVPGLDKANWLVTPAALEAYRRNGTPTYRETMESRPVPMLLANDATIEAALEDRYSPLLPADTAALRDNYVSFWGPIHIAGREFAPGSDTEVAMLVPGTYTVIGGPAVIDGTSHASGSLVEITRGMHRVETGEHPLRLQWGDNLAPPAEGWDDGELYVGF</sequence>
<comment type="subcellular location">
    <subcellularLocation>
        <location evidence="1">Cell membrane</location>
        <topology evidence="1">Multi-pass membrane protein</topology>
    </subcellularLocation>
</comment>
<evidence type="ECO:0008006" key="11">
    <source>
        <dbReference type="Google" id="ProtNLM"/>
    </source>
</evidence>
<protein>
    <recommendedName>
        <fullName evidence="11">Glycosyltransferase RgtA/B/C/D-like domain-containing protein</fullName>
    </recommendedName>
</protein>
<keyword evidence="6 8" id="KW-1133">Transmembrane helix</keyword>
<dbReference type="RefSeq" id="WP_341672375.1">
    <property type="nucleotide sequence ID" value="NZ_JBBYHV010000001.1"/>
</dbReference>
<feature type="transmembrane region" description="Helical" evidence="8">
    <location>
        <begin position="21"/>
        <end position="44"/>
    </location>
</feature>
<organism evidence="9 10">
    <name type="scientific">Aurantiacibacter gilvus</name>
    <dbReference type="NCBI Taxonomy" id="3139141"/>
    <lineage>
        <taxon>Bacteria</taxon>
        <taxon>Pseudomonadati</taxon>
        <taxon>Pseudomonadota</taxon>
        <taxon>Alphaproteobacteria</taxon>
        <taxon>Sphingomonadales</taxon>
        <taxon>Erythrobacteraceae</taxon>
        <taxon>Aurantiacibacter</taxon>
    </lineage>
</organism>
<feature type="transmembrane region" description="Helical" evidence="8">
    <location>
        <begin position="171"/>
        <end position="196"/>
    </location>
</feature>
<keyword evidence="2" id="KW-1003">Cell membrane</keyword>
<evidence type="ECO:0000313" key="9">
    <source>
        <dbReference type="EMBL" id="MEL1249852.1"/>
    </source>
</evidence>
<keyword evidence="4" id="KW-0808">Transferase</keyword>
<feature type="transmembrane region" description="Helical" evidence="8">
    <location>
        <begin position="320"/>
        <end position="337"/>
    </location>
</feature>
<evidence type="ECO:0000256" key="8">
    <source>
        <dbReference type="SAM" id="Phobius"/>
    </source>
</evidence>
<proteinExistence type="predicted"/>
<accession>A0ABU9ICJ6</accession>
<evidence type="ECO:0000256" key="5">
    <source>
        <dbReference type="ARBA" id="ARBA00022692"/>
    </source>
</evidence>
<evidence type="ECO:0000256" key="2">
    <source>
        <dbReference type="ARBA" id="ARBA00022475"/>
    </source>
</evidence>
<dbReference type="PANTHER" id="PTHR33908">
    <property type="entry name" value="MANNOSYLTRANSFERASE YKCB-RELATED"/>
    <property type="match status" value="1"/>
</dbReference>
<comment type="caution">
    <text evidence="9">The sequence shown here is derived from an EMBL/GenBank/DDBJ whole genome shotgun (WGS) entry which is preliminary data.</text>
</comment>
<feature type="transmembrane region" description="Helical" evidence="8">
    <location>
        <begin position="344"/>
        <end position="363"/>
    </location>
</feature>
<name>A0ABU9ICJ6_9SPHN</name>
<reference evidence="9 10" key="1">
    <citation type="submission" date="2024-04" db="EMBL/GenBank/DDBJ databases">
        <title>Aurantiacibacter sp. DGU6 16S ribosomal RNA gene Genome sequencing and assembly.</title>
        <authorList>
            <person name="Park S."/>
        </authorList>
    </citation>
    <scope>NUCLEOTIDE SEQUENCE [LARGE SCALE GENOMIC DNA]</scope>
    <source>
        <strain evidence="9 10">DGU6</strain>
    </source>
</reference>
<gene>
    <name evidence="9" type="ORF">AAEO60_04120</name>
</gene>